<dbReference type="InterPro" id="IPR002139">
    <property type="entry name" value="Ribo/fructo_kinase"/>
</dbReference>
<comment type="function">
    <text evidence="9">Catalyzes the ATP-dependent phosphorylation of 2-deoxy-D-ribose to 2-deoxy-D-ribose 5-phosphate (dRib-5P), allowing the use of deoxyribose as the sole carbon source.</text>
</comment>
<dbReference type="GO" id="GO:0005524">
    <property type="term" value="F:ATP binding"/>
    <property type="evidence" value="ECO:0007669"/>
    <property type="project" value="UniProtKB-UniRule"/>
</dbReference>
<feature type="binding site" evidence="9">
    <location>
        <position position="283"/>
    </location>
    <ligand>
        <name>ATP</name>
        <dbReference type="ChEBI" id="CHEBI:30616"/>
    </ligand>
</feature>
<evidence type="ECO:0000256" key="8">
    <source>
        <dbReference type="ARBA" id="ARBA00023277"/>
    </source>
</evidence>
<dbReference type="eggNOG" id="COG0524">
    <property type="taxonomic scope" value="Bacteria"/>
</dbReference>
<evidence type="ECO:0000256" key="7">
    <source>
        <dbReference type="ARBA" id="ARBA00022958"/>
    </source>
</evidence>
<keyword evidence="7 9" id="KW-0630">Potassium</keyword>
<dbReference type="PANTHER" id="PTHR10584">
    <property type="entry name" value="SUGAR KINASE"/>
    <property type="match status" value="1"/>
</dbReference>
<dbReference type="EC" id="2.7.1.229" evidence="9"/>
<dbReference type="PANTHER" id="PTHR10584:SF166">
    <property type="entry name" value="RIBOKINASE"/>
    <property type="match status" value="1"/>
</dbReference>
<feature type="binding site" evidence="9">
    <location>
        <begin position="43"/>
        <end position="47"/>
    </location>
    <ligand>
        <name>substrate</name>
    </ligand>
</feature>
<dbReference type="STRING" id="471853.Bcav_1705"/>
<feature type="binding site" evidence="9">
    <location>
        <begin position="226"/>
        <end position="231"/>
    </location>
    <ligand>
        <name>ATP</name>
        <dbReference type="ChEBI" id="CHEBI:30616"/>
    </ligand>
</feature>
<dbReference type="RefSeq" id="WP_015882201.1">
    <property type="nucleotide sequence ID" value="NC_012669.1"/>
</dbReference>
<feature type="active site" description="Proton acceptor" evidence="9">
    <location>
        <position position="259"/>
    </location>
</feature>
<feature type="domain" description="Carbohydrate kinase PfkB" evidence="10">
    <location>
        <begin position="7"/>
        <end position="301"/>
    </location>
</feature>
<accession>C5C448</accession>
<evidence type="ECO:0000256" key="5">
    <source>
        <dbReference type="ARBA" id="ARBA00022840"/>
    </source>
</evidence>
<evidence type="ECO:0000313" key="12">
    <source>
        <dbReference type="Proteomes" id="UP000007962"/>
    </source>
</evidence>
<dbReference type="InterPro" id="IPR029056">
    <property type="entry name" value="Ribokinase-like"/>
</dbReference>
<feature type="binding site" evidence="9">
    <location>
        <position position="294"/>
    </location>
    <ligand>
        <name>K(+)</name>
        <dbReference type="ChEBI" id="CHEBI:29103"/>
    </ligand>
</feature>
<keyword evidence="5 9" id="KW-0067">ATP-binding</keyword>
<evidence type="ECO:0000256" key="3">
    <source>
        <dbReference type="ARBA" id="ARBA00022741"/>
    </source>
</evidence>
<feature type="binding site" evidence="9">
    <location>
        <position position="298"/>
    </location>
    <ligand>
        <name>K(+)</name>
        <dbReference type="ChEBI" id="CHEBI:29103"/>
    </ligand>
</feature>
<name>C5C448_BEUC1</name>
<feature type="binding site" evidence="9">
    <location>
        <position position="259"/>
    </location>
    <ligand>
        <name>substrate</name>
    </ligand>
</feature>
<gene>
    <name evidence="9" type="primary">deoK</name>
    <name evidence="11" type="ordered locus">Bcav_1705</name>
</gene>
<dbReference type="HOGENOM" id="CLU_027634_2_0_11"/>
<evidence type="ECO:0000259" key="10">
    <source>
        <dbReference type="Pfam" id="PF00294"/>
    </source>
</evidence>
<dbReference type="GO" id="GO:0046872">
    <property type="term" value="F:metal ion binding"/>
    <property type="evidence" value="ECO:0007669"/>
    <property type="project" value="UniProtKB-KW"/>
</dbReference>
<dbReference type="KEGG" id="bcv:Bcav_1705"/>
<dbReference type="Gene3D" id="3.40.1190.20">
    <property type="match status" value="1"/>
</dbReference>
<feature type="binding site" evidence="9">
    <location>
        <position position="253"/>
    </location>
    <ligand>
        <name>K(+)</name>
        <dbReference type="ChEBI" id="CHEBI:29103"/>
    </ligand>
</feature>
<dbReference type="GO" id="GO:0004747">
    <property type="term" value="F:ribokinase activity"/>
    <property type="evidence" value="ECO:0007669"/>
    <property type="project" value="InterPro"/>
</dbReference>
<reference evidence="11 12" key="1">
    <citation type="journal article" date="2009" name="Stand. Genomic Sci.">
        <title>Complete genome sequence of Beutenbergia cavernae type strain (HKI 0122).</title>
        <authorList>
            <person name="Land M."/>
            <person name="Pukall R."/>
            <person name="Abt B."/>
            <person name="Goker M."/>
            <person name="Rohde M."/>
            <person name="Glavina Del Rio T."/>
            <person name="Tice H."/>
            <person name="Copeland A."/>
            <person name="Cheng J.F."/>
            <person name="Lucas S."/>
            <person name="Chen F."/>
            <person name="Nolan M."/>
            <person name="Bruce D."/>
            <person name="Goodwin L."/>
            <person name="Pitluck S."/>
            <person name="Ivanova N."/>
            <person name="Mavromatis K."/>
            <person name="Ovchinnikova G."/>
            <person name="Pati A."/>
            <person name="Chen A."/>
            <person name="Palaniappan K."/>
            <person name="Hauser L."/>
            <person name="Chang Y.J."/>
            <person name="Jefferies C.C."/>
            <person name="Saunders E."/>
            <person name="Brettin T."/>
            <person name="Detter J.C."/>
            <person name="Han C."/>
            <person name="Chain P."/>
            <person name="Bristow J."/>
            <person name="Eisen J.A."/>
            <person name="Markowitz V."/>
            <person name="Hugenholtz P."/>
            <person name="Kyrpides N.C."/>
            <person name="Klenk H.P."/>
            <person name="Lapidus A."/>
        </authorList>
    </citation>
    <scope>NUCLEOTIDE SEQUENCE [LARGE SCALE GENOMIC DNA]</scope>
    <source>
        <strain evidence="12">ATCC BAA-8 / DSM 12333 / NBRC 16432</strain>
    </source>
</reference>
<dbReference type="Pfam" id="PF00294">
    <property type="entry name" value="PfkB"/>
    <property type="match status" value="1"/>
</dbReference>
<dbReference type="Proteomes" id="UP000007962">
    <property type="component" value="Chromosome"/>
</dbReference>
<dbReference type="GO" id="GO:0019303">
    <property type="term" value="P:D-ribose catabolic process"/>
    <property type="evidence" value="ECO:0007669"/>
    <property type="project" value="UniProtKB-UniPathway"/>
</dbReference>
<keyword evidence="12" id="KW-1185">Reference proteome</keyword>
<dbReference type="InterPro" id="IPR011877">
    <property type="entry name" value="Ribokinase"/>
</dbReference>
<evidence type="ECO:0000256" key="2">
    <source>
        <dbReference type="ARBA" id="ARBA00022723"/>
    </source>
</evidence>
<dbReference type="GO" id="GO:0005829">
    <property type="term" value="C:cytosol"/>
    <property type="evidence" value="ECO:0007669"/>
    <property type="project" value="TreeGrafter"/>
</dbReference>
<evidence type="ECO:0000256" key="1">
    <source>
        <dbReference type="ARBA" id="ARBA00022679"/>
    </source>
</evidence>
<proteinExistence type="inferred from homology"/>
<feature type="binding site" evidence="9">
    <location>
        <position position="289"/>
    </location>
    <ligand>
        <name>K(+)</name>
        <dbReference type="ChEBI" id="CHEBI:29103"/>
    </ligand>
</feature>
<comment type="cofactor">
    <cofactor evidence="9">
        <name>Mg(2+)</name>
        <dbReference type="ChEBI" id="CHEBI:18420"/>
    </cofactor>
</comment>
<keyword evidence="1 9" id="KW-0808">Transferase</keyword>
<comment type="subunit">
    <text evidence="9">Homodimer.</text>
</comment>
<comment type="subcellular location">
    <subcellularLocation>
        <location evidence="9">Cytoplasm</location>
    </subcellularLocation>
</comment>
<feature type="site" description="Important for substrate specificity" evidence="9">
    <location>
        <position position="15"/>
    </location>
</feature>
<feature type="binding site" evidence="9">
    <location>
        <position position="255"/>
    </location>
    <ligand>
        <name>K(+)</name>
        <dbReference type="ChEBI" id="CHEBI:29103"/>
    </ligand>
</feature>
<feature type="binding site" evidence="9">
    <location>
        <begin position="258"/>
        <end position="259"/>
    </location>
    <ligand>
        <name>ATP</name>
        <dbReference type="ChEBI" id="CHEBI:30616"/>
    </ligand>
</feature>
<dbReference type="EMBL" id="CP001618">
    <property type="protein sequence ID" value="ACQ79961.1"/>
    <property type="molecule type" value="Genomic_DNA"/>
</dbReference>
<evidence type="ECO:0000256" key="9">
    <source>
        <dbReference type="HAMAP-Rule" id="MF_01987"/>
    </source>
</evidence>
<evidence type="ECO:0000256" key="6">
    <source>
        <dbReference type="ARBA" id="ARBA00022842"/>
    </source>
</evidence>
<comment type="catalytic activity">
    <reaction evidence="9">
        <text>2-deoxy-D-ribose + ATP = 2-deoxy-D-ribose 5-phosphate + ADP + H(+)</text>
        <dbReference type="Rhea" id="RHEA:30871"/>
        <dbReference type="ChEBI" id="CHEBI:15378"/>
        <dbReference type="ChEBI" id="CHEBI:30616"/>
        <dbReference type="ChEBI" id="CHEBI:62877"/>
        <dbReference type="ChEBI" id="CHEBI:90761"/>
        <dbReference type="ChEBI" id="CHEBI:456216"/>
        <dbReference type="EC" id="2.7.1.229"/>
    </reaction>
</comment>
<feature type="binding site" evidence="9">
    <location>
        <position position="144"/>
    </location>
    <ligand>
        <name>substrate</name>
    </ligand>
</feature>
<comment type="similarity">
    <text evidence="9">Belongs to the carbohydrate kinase PfkB family. Deoxyribokinase subfamily.</text>
</comment>
<keyword evidence="4 9" id="KW-0418">Kinase</keyword>
<dbReference type="UniPathway" id="UPA00916">
    <property type="reaction ID" value="UER00889"/>
</dbReference>
<dbReference type="CDD" id="cd01174">
    <property type="entry name" value="ribokinase"/>
    <property type="match status" value="1"/>
</dbReference>
<keyword evidence="8 9" id="KW-0119">Carbohydrate metabolism</keyword>
<dbReference type="SUPFAM" id="SSF53613">
    <property type="entry name" value="Ribokinase-like"/>
    <property type="match status" value="1"/>
</dbReference>
<feature type="binding site" evidence="9">
    <location>
        <position position="188"/>
    </location>
    <ligand>
        <name>ATP</name>
        <dbReference type="ChEBI" id="CHEBI:30616"/>
    </ligand>
</feature>
<organism evidence="11 12">
    <name type="scientific">Beutenbergia cavernae (strain ATCC BAA-8 / DSM 12333 / CCUG 43141 / JCM 11478 / NBRC 16432 / NCIMB 13614 / HKI 0122)</name>
    <dbReference type="NCBI Taxonomy" id="471853"/>
    <lineage>
        <taxon>Bacteria</taxon>
        <taxon>Bacillati</taxon>
        <taxon>Actinomycetota</taxon>
        <taxon>Actinomycetes</taxon>
        <taxon>Micrococcales</taxon>
        <taxon>Beutenbergiaceae</taxon>
        <taxon>Beutenbergia</taxon>
    </lineage>
</organism>
<dbReference type="AlphaFoldDB" id="C5C448"/>
<evidence type="ECO:0000313" key="11">
    <source>
        <dbReference type="EMBL" id="ACQ79961.1"/>
    </source>
</evidence>
<evidence type="ECO:0000256" key="4">
    <source>
        <dbReference type="ARBA" id="ARBA00022777"/>
    </source>
</evidence>
<keyword evidence="2 9" id="KW-0479">Metal-binding</keyword>
<protein>
    <recommendedName>
        <fullName evidence="9">Deoxyribokinase</fullName>
        <shortName evidence="9">dRK</shortName>
        <ecNumber evidence="9">2.7.1.229</ecNumber>
    </recommendedName>
    <alternativeName>
        <fullName evidence="9">ATP:2-deoxy-D-ribose 5-phosphotransferase</fullName>
    </alternativeName>
</protein>
<keyword evidence="3 9" id="KW-0547">Nucleotide-binding</keyword>
<keyword evidence="9" id="KW-0963">Cytoplasm</keyword>
<feature type="binding site" evidence="9">
    <location>
        <position position="292"/>
    </location>
    <ligand>
        <name>K(+)</name>
        <dbReference type="ChEBI" id="CHEBI:29103"/>
    </ligand>
</feature>
<dbReference type="InterPro" id="IPR011611">
    <property type="entry name" value="PfkB_dom"/>
</dbReference>
<dbReference type="OrthoDB" id="9775849at2"/>
<sequence>MSASRGRVCVVGSFMMDLVVSAPRRPRPGETLVGTSFAQYVGGKGFNQAVAASRAGAATSFVGRLGDDLFGAEFRAALRTDGIDDGGVLDDAEGGTGVGLPVVEPGGQNSIIIVPRANLRLTPADVERSRERIEAADVLLLQLEVPVEASLAAARIARGAGTAVVLNPAPYAPLPPELVAACDLLVPNEHELAGLAGAPVPADGPEAVEVLARDVLGRHGVSLVVTMGATGVLVLAADGASSLVPGRTVEAVDTVGAGDTFCGNLGARLAVGDALTDAVAYANAAASIAVTRHGGAPSAPEADEVEAVRRHLEIAG</sequence>
<feature type="binding site" evidence="9">
    <location>
        <begin position="15"/>
        <end position="17"/>
    </location>
    <ligand>
        <name>substrate</name>
    </ligand>
</feature>
<dbReference type="HAMAP" id="MF_01987">
    <property type="entry name" value="Ribokinase"/>
    <property type="match status" value="1"/>
</dbReference>
<dbReference type="PRINTS" id="PR00990">
    <property type="entry name" value="RIBOKINASE"/>
</dbReference>
<keyword evidence="6 9" id="KW-0460">Magnesium</keyword>